<dbReference type="Proteomes" id="UP000062260">
    <property type="component" value="Chromosome"/>
</dbReference>
<keyword evidence="3" id="KW-0131">Cell cycle</keyword>
<evidence type="ECO:0000256" key="2">
    <source>
        <dbReference type="ARBA" id="ARBA00044777"/>
    </source>
</evidence>
<dbReference type="AlphaFoldDB" id="A0A0X8FLW3"/>
<evidence type="ECO:0000256" key="3">
    <source>
        <dbReference type="HAMAP-Rule" id="MF_01805"/>
    </source>
</evidence>
<proteinExistence type="inferred from homology"/>
<dbReference type="Gene3D" id="1.10.10.580">
    <property type="entry name" value="Structural maintenance of chromosome 1. Chain E"/>
    <property type="match status" value="1"/>
</dbReference>
<dbReference type="GO" id="GO:0007059">
    <property type="term" value="P:chromosome segregation"/>
    <property type="evidence" value="ECO:0007669"/>
    <property type="project" value="UniProtKB-UniRule"/>
</dbReference>
<keyword evidence="5" id="KW-1185">Reference proteome</keyword>
<dbReference type="KEGG" id="auh:AWM75_06775"/>
<comment type="subunit">
    <text evidence="3">Component of a cohesin-like complex composed of ScpA, ScpB and the Smc homodimer, in which ScpA and ScpB bind to the head domain of Smc. The presence of the three proteins is required for the association of the complex with DNA.</text>
</comment>
<reference evidence="5" key="2">
    <citation type="submission" date="2016-01" db="EMBL/GenBank/DDBJ databases">
        <title>Six Aerococcus type strain genome sequencing and assembly using PacBio and Illumina Hiseq.</title>
        <authorList>
            <person name="Carkaci D."/>
            <person name="Dargis R."/>
            <person name="Nielsen X.C."/>
            <person name="Skovgaard O."/>
            <person name="Fuursted K."/>
            <person name="Christensen J.J."/>
        </authorList>
    </citation>
    <scope>NUCLEOTIDE SEQUENCE [LARGE SCALE GENOMIC DNA]</scope>
    <source>
        <strain evidence="5">CCUG42038B</strain>
    </source>
</reference>
<evidence type="ECO:0000313" key="4">
    <source>
        <dbReference type="EMBL" id="AMB99704.1"/>
    </source>
</evidence>
<dbReference type="InterPro" id="IPR023093">
    <property type="entry name" value="ScpA-like_C"/>
</dbReference>
<evidence type="ECO:0000313" key="5">
    <source>
        <dbReference type="Proteomes" id="UP000062260"/>
    </source>
</evidence>
<dbReference type="GO" id="GO:0005737">
    <property type="term" value="C:cytoplasm"/>
    <property type="evidence" value="ECO:0007669"/>
    <property type="project" value="UniProtKB-SubCell"/>
</dbReference>
<dbReference type="OrthoDB" id="9811016at2"/>
<sequence>MTNSQGSQDPTYIELAAFAGPLDLLMHLIKKHELDIFDIPIALITDQYLSYIEGLEAYNLENTGDYLLMAASLIAIKSQMLLPREELPAGDDESDHQDPRQPLVDQLLTYQRYQEASQVLDHLQADRALTYSKAAEDLSELQAKIPLAEDEIDLDDLFKALNKMVHRLQATKPLATRIVGDDFSIQAGMQVIIEGLAKNQGQAVTFSNLVLGLDPLSRDRIASVFLAMLELTKEQKIYFKQTSLKDDLYLYNIEGG</sequence>
<keyword evidence="3" id="KW-0963">Cytoplasm</keyword>
<dbReference type="Pfam" id="PF02616">
    <property type="entry name" value="SMC_ScpA"/>
    <property type="match status" value="1"/>
</dbReference>
<accession>A0A0X8FLW3</accession>
<name>A0A0X8FLW3_9LACT</name>
<dbReference type="GO" id="GO:0006260">
    <property type="term" value="P:DNA replication"/>
    <property type="evidence" value="ECO:0007669"/>
    <property type="project" value="UniProtKB-UniRule"/>
</dbReference>
<dbReference type="HAMAP" id="MF_01805">
    <property type="entry name" value="ScpA"/>
    <property type="match status" value="1"/>
</dbReference>
<reference evidence="4 5" key="1">
    <citation type="journal article" date="2016" name="Genome Announc.">
        <title>Complete Genome Sequences of Aerococcus christensenii CCUG 28831T, Aerococcus sanguinicola CCUG 43001T, Aerococcus urinae CCUG 36881T, Aerococcus urinaeequi CCUG 28094T, Aerococcus urinaehominis CCUG 42038 BT, and Aerococcus viridans CCUG 4311T.</title>
        <authorList>
            <person name="Carkaci D."/>
            <person name="Dargis R."/>
            <person name="Nielsen X.C."/>
            <person name="Skovgaard O."/>
            <person name="Fuursted K."/>
            <person name="Christensen J.J."/>
        </authorList>
    </citation>
    <scope>NUCLEOTIDE SEQUENCE [LARGE SCALE GENOMIC DNA]</scope>
    <source>
        <strain evidence="4 5">CCUG42038B</strain>
    </source>
</reference>
<comment type="subcellular location">
    <subcellularLocation>
        <location evidence="3">Cytoplasm</location>
    </subcellularLocation>
    <text evidence="3">Associated with two foci at the outer edges of the nucleoid region in young cells, and at four foci within both cell halves in older cells.</text>
</comment>
<dbReference type="InterPro" id="IPR003768">
    <property type="entry name" value="ScpA"/>
</dbReference>
<evidence type="ECO:0000256" key="1">
    <source>
        <dbReference type="ARBA" id="ARBA00022829"/>
    </source>
</evidence>
<keyword evidence="1 3" id="KW-0159">Chromosome partition</keyword>
<dbReference type="PANTHER" id="PTHR33969:SF2">
    <property type="entry name" value="SEGREGATION AND CONDENSATION PROTEIN A"/>
    <property type="match status" value="1"/>
</dbReference>
<organism evidence="4 5">
    <name type="scientific">Aerococcus urinaehominis</name>
    <dbReference type="NCBI Taxonomy" id="128944"/>
    <lineage>
        <taxon>Bacteria</taxon>
        <taxon>Bacillati</taxon>
        <taxon>Bacillota</taxon>
        <taxon>Bacilli</taxon>
        <taxon>Lactobacillales</taxon>
        <taxon>Aerococcaceae</taxon>
        <taxon>Aerococcus</taxon>
    </lineage>
</organism>
<dbReference type="RefSeq" id="WP_067979975.1">
    <property type="nucleotide sequence ID" value="NZ_CP014163.1"/>
</dbReference>
<dbReference type="Gene3D" id="6.10.250.2410">
    <property type="match status" value="1"/>
</dbReference>
<dbReference type="EMBL" id="CP014163">
    <property type="protein sequence ID" value="AMB99704.1"/>
    <property type="molecule type" value="Genomic_DNA"/>
</dbReference>
<comment type="function">
    <text evidence="3">Participates in chromosomal partition during cell division. May act via the formation of a condensin-like complex containing Smc and ScpB that pull DNA away from mid-cell into both cell halves.</text>
</comment>
<protein>
    <recommendedName>
        <fullName evidence="2 3">Segregation and condensation protein A</fullName>
    </recommendedName>
</protein>
<dbReference type="GO" id="GO:0051301">
    <property type="term" value="P:cell division"/>
    <property type="evidence" value="ECO:0007669"/>
    <property type="project" value="UniProtKB-KW"/>
</dbReference>
<dbReference type="STRING" id="128944.AWM75_06775"/>
<keyword evidence="3" id="KW-0132">Cell division</keyword>
<comment type="similarity">
    <text evidence="3">Belongs to the ScpA family.</text>
</comment>
<dbReference type="PANTHER" id="PTHR33969">
    <property type="entry name" value="SEGREGATION AND CONDENSATION PROTEIN A"/>
    <property type="match status" value="1"/>
</dbReference>
<gene>
    <name evidence="3" type="primary">scpA</name>
    <name evidence="4" type="ORF">AWM75_06775</name>
</gene>